<dbReference type="InterPro" id="IPR036255">
    <property type="entry name" value="YgfB-like_sf"/>
</dbReference>
<proteinExistence type="predicted"/>
<dbReference type="RefSeq" id="WP_048410462.1">
    <property type="nucleotide sequence ID" value="NZ_JAJOHW010000092.1"/>
</dbReference>
<dbReference type="NCBIfam" id="TIGR02292">
    <property type="entry name" value="ygfB_yecA"/>
    <property type="match status" value="1"/>
</dbReference>
<name>A0ABV8ZXF0_9NEIS</name>
<gene>
    <name evidence="1" type="ORF">ACFO0R_17355</name>
</gene>
<protein>
    <submittedName>
        <fullName evidence="1">UPF0149 family protein</fullName>
    </submittedName>
</protein>
<organism evidence="1 2">
    <name type="scientific">Chromobacterium aquaticum</name>
    <dbReference type="NCBI Taxonomy" id="467180"/>
    <lineage>
        <taxon>Bacteria</taxon>
        <taxon>Pseudomonadati</taxon>
        <taxon>Pseudomonadota</taxon>
        <taxon>Betaproteobacteria</taxon>
        <taxon>Neisseriales</taxon>
        <taxon>Chromobacteriaceae</taxon>
        <taxon>Chromobacterium</taxon>
    </lineage>
</organism>
<reference evidence="2" key="1">
    <citation type="journal article" date="2019" name="Int. J. Syst. Evol. Microbiol.">
        <title>The Global Catalogue of Microorganisms (GCM) 10K type strain sequencing project: providing services to taxonomists for standard genome sequencing and annotation.</title>
        <authorList>
            <consortium name="The Broad Institute Genomics Platform"/>
            <consortium name="The Broad Institute Genome Sequencing Center for Infectious Disease"/>
            <person name="Wu L."/>
            <person name="Ma J."/>
        </authorList>
    </citation>
    <scope>NUCLEOTIDE SEQUENCE [LARGE SCALE GENOMIC DNA]</scope>
    <source>
        <strain evidence="2">CGMCC 4.7608</strain>
    </source>
</reference>
<dbReference type="InterPro" id="IPR011978">
    <property type="entry name" value="YgfB-like"/>
</dbReference>
<sequence length="205" mass="22978">MSHTPLSDADYQRLAATLNRFLPQQGMNLERLDGFFAALLCGPEQIKPTECLPAIIGDAFDDDAAFTSDKALEQFVRLLGGHWLDIAATLREDSGFQPWLDADAAGEIRGNDWAEGFAEGMQLLNEDWGLLFDDPEQAPLLEPILTLAFERNPDPEVQVPALTPEQREQCLAALSDAVHGIYRFFAAIRQQLEQEEEALERQQRH</sequence>
<evidence type="ECO:0000313" key="1">
    <source>
        <dbReference type="EMBL" id="MFC4491379.1"/>
    </source>
</evidence>
<dbReference type="SUPFAM" id="SSF101327">
    <property type="entry name" value="YgfB-like"/>
    <property type="match status" value="1"/>
</dbReference>
<dbReference type="Gene3D" id="1.20.120.740">
    <property type="entry name" value="YgfB uncharacterised protein family UPF0149, PF03695"/>
    <property type="match status" value="1"/>
</dbReference>
<keyword evidence="2" id="KW-1185">Reference proteome</keyword>
<dbReference type="Proteomes" id="UP001595999">
    <property type="component" value="Unassembled WGS sequence"/>
</dbReference>
<dbReference type="EMBL" id="JBHSEK010000013">
    <property type="protein sequence ID" value="MFC4491379.1"/>
    <property type="molecule type" value="Genomic_DNA"/>
</dbReference>
<dbReference type="Pfam" id="PF03695">
    <property type="entry name" value="UPF0149"/>
    <property type="match status" value="1"/>
</dbReference>
<comment type="caution">
    <text evidence="1">The sequence shown here is derived from an EMBL/GenBank/DDBJ whole genome shotgun (WGS) entry which is preliminary data.</text>
</comment>
<evidence type="ECO:0000313" key="2">
    <source>
        <dbReference type="Proteomes" id="UP001595999"/>
    </source>
</evidence>
<accession>A0ABV8ZXF0</accession>